<evidence type="ECO:0000256" key="1">
    <source>
        <dbReference type="SAM" id="MobiDB-lite"/>
    </source>
</evidence>
<evidence type="ECO:0000313" key="4">
    <source>
        <dbReference type="Proteomes" id="UP000095210"/>
    </source>
</evidence>
<gene>
    <name evidence="3" type="ORF">TL08_24480</name>
</gene>
<dbReference type="EMBL" id="CP014859">
    <property type="protein sequence ID" value="AOS65674.1"/>
    <property type="molecule type" value="Genomic_DNA"/>
</dbReference>
<accession>A0AAC9HU80</accession>
<name>A0AAC9HU80_9PSEU</name>
<dbReference type="AlphaFoldDB" id="A0AAC9HU80"/>
<organism evidence="3 4">
    <name type="scientific">Actinoalloteichus hymeniacidonis</name>
    <dbReference type="NCBI Taxonomy" id="340345"/>
    <lineage>
        <taxon>Bacteria</taxon>
        <taxon>Bacillati</taxon>
        <taxon>Actinomycetota</taxon>
        <taxon>Actinomycetes</taxon>
        <taxon>Pseudonocardiales</taxon>
        <taxon>Pseudonocardiaceae</taxon>
        <taxon>Actinoalloteichus</taxon>
    </lineage>
</organism>
<keyword evidence="2" id="KW-0472">Membrane</keyword>
<keyword evidence="4" id="KW-1185">Reference proteome</keyword>
<reference evidence="4" key="1">
    <citation type="submission" date="2016-03" db="EMBL/GenBank/DDBJ databases">
        <title>Complete genome sequence of the type strain Actinoalloteichus hymeniacidonis DSM 45092.</title>
        <authorList>
            <person name="Schaffert L."/>
            <person name="Albersmeier A."/>
            <person name="Winkler A."/>
            <person name="Kalinowski J."/>
            <person name="Zotchev S."/>
            <person name="Ruckert C."/>
        </authorList>
    </citation>
    <scope>NUCLEOTIDE SEQUENCE [LARGE SCALE GENOMIC DNA]</scope>
    <source>
        <strain evidence="4">HPA177(T) (DSM 45092(T))</strain>
    </source>
</reference>
<dbReference type="Proteomes" id="UP000095210">
    <property type="component" value="Chromosome"/>
</dbReference>
<feature type="transmembrane region" description="Helical" evidence="2">
    <location>
        <begin position="78"/>
        <end position="98"/>
    </location>
</feature>
<keyword evidence="2" id="KW-0812">Transmembrane</keyword>
<evidence type="ECO:0000313" key="3">
    <source>
        <dbReference type="EMBL" id="AOS65674.1"/>
    </source>
</evidence>
<sequence length="213" mass="24955">MLVGGSGLEEIRNGMARINDTRGREWLVRPARAGWKPWVRPTFAFTVFDDDESPRSGRRQARRQRQQQQRQERKPANVVSKVLFFIFLFPFLVLFAWICELIEGLLVLLRVLFWLLIMPFYLVERLLLVLTAPLFLAARHLGIVRWAVDAVHVATRNPGRPVVRGRFEKERFRLRGLQQRDEFVLVLSGWLAEGHGLPQGRFRDDLRQRFALV</sequence>
<feature type="region of interest" description="Disordered" evidence="1">
    <location>
        <begin position="49"/>
        <end position="73"/>
    </location>
</feature>
<feature type="compositionally biased region" description="Basic residues" evidence="1">
    <location>
        <begin position="56"/>
        <end position="65"/>
    </location>
</feature>
<protein>
    <submittedName>
        <fullName evidence="3">Uncharacterized protein</fullName>
    </submittedName>
</protein>
<keyword evidence="2" id="KW-1133">Transmembrane helix</keyword>
<evidence type="ECO:0000256" key="2">
    <source>
        <dbReference type="SAM" id="Phobius"/>
    </source>
</evidence>
<dbReference type="KEGG" id="ahm:TL08_24480"/>
<proteinExistence type="predicted"/>